<keyword evidence="1" id="KW-0812">Transmembrane</keyword>
<protein>
    <submittedName>
        <fullName evidence="2">Uncharacterized protein</fullName>
    </submittedName>
</protein>
<evidence type="ECO:0000313" key="2">
    <source>
        <dbReference type="EMBL" id="PUV26669.1"/>
    </source>
</evidence>
<evidence type="ECO:0000256" key="1">
    <source>
        <dbReference type="SAM" id="Phobius"/>
    </source>
</evidence>
<organism evidence="2 3">
    <name type="scientific">Sphingobacterium athyrii</name>
    <dbReference type="NCBI Taxonomy" id="2152717"/>
    <lineage>
        <taxon>Bacteria</taxon>
        <taxon>Pseudomonadati</taxon>
        <taxon>Bacteroidota</taxon>
        <taxon>Sphingobacteriia</taxon>
        <taxon>Sphingobacteriales</taxon>
        <taxon>Sphingobacteriaceae</taxon>
        <taxon>Sphingobacterium</taxon>
    </lineage>
</organism>
<feature type="transmembrane region" description="Helical" evidence="1">
    <location>
        <begin position="120"/>
        <end position="141"/>
    </location>
</feature>
<name>A0A363P0T5_9SPHI</name>
<keyword evidence="1" id="KW-0472">Membrane</keyword>
<dbReference type="AlphaFoldDB" id="A0A363P0T5"/>
<dbReference type="Proteomes" id="UP000250831">
    <property type="component" value="Unassembled WGS sequence"/>
</dbReference>
<keyword evidence="3" id="KW-1185">Reference proteome</keyword>
<reference evidence="2 3" key="1">
    <citation type="submission" date="2018-04" db="EMBL/GenBank/DDBJ databases">
        <title>Sphingobacterium sp. M46 Genome.</title>
        <authorList>
            <person name="Cheng J."/>
            <person name="Li Y."/>
        </authorList>
    </citation>
    <scope>NUCLEOTIDE SEQUENCE [LARGE SCALE GENOMIC DNA]</scope>
    <source>
        <strain evidence="2 3">M46</strain>
    </source>
</reference>
<dbReference type="OrthoDB" id="668798at2"/>
<evidence type="ECO:0000313" key="3">
    <source>
        <dbReference type="Proteomes" id="UP000250831"/>
    </source>
</evidence>
<gene>
    <name evidence="2" type="ORF">DCO56_05330</name>
</gene>
<dbReference type="EMBL" id="QCXX01000001">
    <property type="protein sequence ID" value="PUV26669.1"/>
    <property type="molecule type" value="Genomic_DNA"/>
</dbReference>
<accession>A0A363P0T5</accession>
<proteinExistence type="predicted"/>
<sequence>MADDELENVDPDDISDLLVKVEKSFDMKFGSTELMHIFTFGELCDHIANKIQLEHSNDCTSQQAFYKLRDAMASTFQIDHKTITTSSALVGLLPKQTRRSLVKKLEVHLGFKLHILRPPYWASVTLGILLIVSCVALFFNWQIGLAGLAFSNAGLWFANKFGNILDLQTVGQVAKKMTSESYFKSRRNPKTFNKSEIEEILTDWFSNDLGIDKSKLTREAKLS</sequence>
<comment type="caution">
    <text evidence="2">The sequence shown here is derived from an EMBL/GenBank/DDBJ whole genome shotgun (WGS) entry which is preliminary data.</text>
</comment>
<keyword evidence="1" id="KW-1133">Transmembrane helix</keyword>